<evidence type="ECO:0000313" key="2">
    <source>
        <dbReference type="EMBL" id="RRT71196.1"/>
    </source>
</evidence>
<evidence type="ECO:0000313" key="3">
    <source>
        <dbReference type="Proteomes" id="UP000287651"/>
    </source>
</evidence>
<proteinExistence type="predicted"/>
<sequence>MLRQRGGEEEEDVKSCGRVLGDDRGEEAEGGDKGIEDCQDAHECLTGKNGEVKEGNNDVLLGLGHKRVVVVDEADKEGHDVGIGEGAQISMSCFDG</sequence>
<dbReference type="EMBL" id="AMZH03003775">
    <property type="protein sequence ID" value="RRT71196.1"/>
    <property type="molecule type" value="Genomic_DNA"/>
</dbReference>
<comment type="caution">
    <text evidence="2">The sequence shown here is derived from an EMBL/GenBank/DDBJ whole genome shotgun (WGS) entry which is preliminary data.</text>
</comment>
<accession>A0A427A4P8</accession>
<name>A0A427A4P8_ENSVE</name>
<protein>
    <submittedName>
        <fullName evidence="2">Uncharacterized protein</fullName>
    </submittedName>
</protein>
<reference evidence="2 3" key="1">
    <citation type="journal article" date="2014" name="Agronomy (Basel)">
        <title>A Draft Genome Sequence for Ensete ventricosum, the Drought-Tolerant Tree Against Hunger.</title>
        <authorList>
            <person name="Harrison J."/>
            <person name="Moore K.A."/>
            <person name="Paszkiewicz K."/>
            <person name="Jones T."/>
            <person name="Grant M."/>
            <person name="Ambacheew D."/>
            <person name="Muzemil S."/>
            <person name="Studholme D.J."/>
        </authorList>
    </citation>
    <scope>NUCLEOTIDE SEQUENCE [LARGE SCALE GENOMIC DNA]</scope>
</reference>
<feature type="region of interest" description="Disordered" evidence="1">
    <location>
        <begin position="1"/>
        <end position="36"/>
    </location>
</feature>
<evidence type="ECO:0000256" key="1">
    <source>
        <dbReference type="SAM" id="MobiDB-lite"/>
    </source>
</evidence>
<dbReference type="AlphaFoldDB" id="A0A427A4P8"/>
<dbReference type="Proteomes" id="UP000287651">
    <property type="component" value="Unassembled WGS sequence"/>
</dbReference>
<gene>
    <name evidence="2" type="ORF">B296_00028770</name>
</gene>
<organism evidence="2 3">
    <name type="scientific">Ensete ventricosum</name>
    <name type="common">Abyssinian banana</name>
    <name type="synonym">Musa ensete</name>
    <dbReference type="NCBI Taxonomy" id="4639"/>
    <lineage>
        <taxon>Eukaryota</taxon>
        <taxon>Viridiplantae</taxon>
        <taxon>Streptophyta</taxon>
        <taxon>Embryophyta</taxon>
        <taxon>Tracheophyta</taxon>
        <taxon>Spermatophyta</taxon>
        <taxon>Magnoliopsida</taxon>
        <taxon>Liliopsida</taxon>
        <taxon>Zingiberales</taxon>
        <taxon>Musaceae</taxon>
        <taxon>Ensete</taxon>
    </lineage>
</organism>